<evidence type="ECO:0000313" key="2">
    <source>
        <dbReference type="Proteomes" id="UP000001423"/>
    </source>
</evidence>
<name>Q7V431_PROMM</name>
<evidence type="ECO:0000313" key="1">
    <source>
        <dbReference type="EMBL" id="CAE22316.1"/>
    </source>
</evidence>
<dbReference type="AlphaFoldDB" id="Q7V431"/>
<dbReference type="Proteomes" id="UP000001423">
    <property type="component" value="Chromosome"/>
</dbReference>
<dbReference type="EMBL" id="BX548175">
    <property type="protein sequence ID" value="CAE22316.1"/>
    <property type="molecule type" value="Genomic_DNA"/>
</dbReference>
<dbReference type="RefSeq" id="WP_011131506.1">
    <property type="nucleotide sequence ID" value="NC_005071.1"/>
</dbReference>
<accession>Q7V431</accession>
<sequence>MKLLPGEEQPWPSNPLKVTEGEIRLILEQRSKEGSLHSRLGLLSLNEGAILPGLPIDGLNSTSQLRIKAITTSVLTSLNSSDPEQQEGLEILQALLWEKLNHRPEKTNSSKVALANFWQPTINKPGSNTT</sequence>
<keyword evidence="2" id="KW-1185">Reference proteome</keyword>
<gene>
    <name evidence="1" type="ordered locus">PMT_2142</name>
</gene>
<protein>
    <submittedName>
        <fullName evidence="1">Uncharacterized protein</fullName>
    </submittedName>
</protein>
<proteinExistence type="predicted"/>
<reference evidence="1 2" key="1">
    <citation type="journal article" date="2003" name="Nature">
        <title>Genome divergence in two Prochlorococcus ecotypes reflects oceanic niche differentiation.</title>
        <authorList>
            <person name="Rocap G."/>
            <person name="Larimer F.W."/>
            <person name="Lamerdin J.E."/>
            <person name="Malfatti S."/>
            <person name="Chain P."/>
            <person name="Ahlgren N.A."/>
            <person name="Arellano A."/>
            <person name="Coleman M."/>
            <person name="Hauser L."/>
            <person name="Hess W.R."/>
            <person name="Johnson Z.I."/>
            <person name="Land M.L."/>
            <person name="Lindell D."/>
            <person name="Post A.F."/>
            <person name="Regala W."/>
            <person name="Shah M."/>
            <person name="Shaw S.L."/>
            <person name="Steglich C."/>
            <person name="Sullivan M.B."/>
            <person name="Ting C.S."/>
            <person name="Tolonen A."/>
            <person name="Webb E.A."/>
            <person name="Zinser E.R."/>
            <person name="Chisholm S.W."/>
        </authorList>
    </citation>
    <scope>NUCLEOTIDE SEQUENCE [LARGE SCALE GENOMIC DNA]</scope>
    <source>
        <strain evidence="2">MIT 9313</strain>
    </source>
</reference>
<organism evidence="1 2">
    <name type="scientific">Prochlorococcus marinus (strain MIT 9313)</name>
    <dbReference type="NCBI Taxonomy" id="74547"/>
    <lineage>
        <taxon>Bacteria</taxon>
        <taxon>Bacillati</taxon>
        <taxon>Cyanobacteriota</taxon>
        <taxon>Cyanophyceae</taxon>
        <taxon>Synechococcales</taxon>
        <taxon>Prochlorococcaceae</taxon>
        <taxon>Prochlorococcus</taxon>
    </lineage>
</organism>
<dbReference type="HOGENOM" id="CLU_1936203_0_0_3"/>
<dbReference type="KEGG" id="pmt:PMT_2142"/>